<dbReference type="EMBL" id="JAXAVW010000052">
    <property type="protein sequence ID" value="MDX8036967.1"/>
    <property type="molecule type" value="Genomic_DNA"/>
</dbReference>
<dbReference type="CDD" id="cd06171">
    <property type="entry name" value="Sigma70_r4"/>
    <property type="match status" value="1"/>
</dbReference>
<evidence type="ECO:0000256" key="5">
    <source>
        <dbReference type="ARBA" id="ARBA00023163"/>
    </source>
</evidence>
<dbReference type="InterPro" id="IPR007627">
    <property type="entry name" value="RNA_pol_sigma70_r2"/>
</dbReference>
<dbReference type="SUPFAM" id="SSF88659">
    <property type="entry name" value="Sigma3 and sigma4 domains of RNA polymerase sigma factors"/>
    <property type="match status" value="1"/>
</dbReference>
<dbReference type="InterPro" id="IPR000838">
    <property type="entry name" value="RNA_pol_sigma70_ECF_CS"/>
</dbReference>
<dbReference type="PANTHER" id="PTHR43133">
    <property type="entry name" value="RNA POLYMERASE ECF-TYPE SIGMA FACTO"/>
    <property type="match status" value="1"/>
</dbReference>
<protein>
    <recommendedName>
        <fullName evidence="6">RNA polymerase sigma factor</fullName>
    </recommendedName>
</protein>
<keyword evidence="2 6" id="KW-0805">Transcription regulation</keyword>
<comment type="caution">
    <text evidence="9">The sequence shown here is derived from an EMBL/GenBank/DDBJ whole genome shotgun (WGS) entry which is preliminary data.</text>
</comment>
<dbReference type="InterPro" id="IPR039425">
    <property type="entry name" value="RNA_pol_sigma-70-like"/>
</dbReference>
<dbReference type="PANTHER" id="PTHR43133:SF52">
    <property type="entry name" value="ECF RNA POLYMERASE SIGMA FACTOR SIGL"/>
    <property type="match status" value="1"/>
</dbReference>
<evidence type="ECO:0000259" key="7">
    <source>
        <dbReference type="Pfam" id="PF04542"/>
    </source>
</evidence>
<organism evidence="9 10">
    <name type="scientific">Lentzea miocenica</name>
    <dbReference type="NCBI Taxonomy" id="3095431"/>
    <lineage>
        <taxon>Bacteria</taxon>
        <taxon>Bacillati</taxon>
        <taxon>Actinomycetota</taxon>
        <taxon>Actinomycetes</taxon>
        <taxon>Pseudonocardiales</taxon>
        <taxon>Pseudonocardiaceae</taxon>
        <taxon>Lentzea</taxon>
    </lineage>
</organism>
<dbReference type="SUPFAM" id="SSF88946">
    <property type="entry name" value="Sigma2 domain of RNA polymerase sigma factors"/>
    <property type="match status" value="1"/>
</dbReference>
<feature type="domain" description="RNA polymerase sigma factor 70 region 4 type 2" evidence="8">
    <location>
        <begin position="131"/>
        <end position="180"/>
    </location>
</feature>
<dbReference type="RefSeq" id="WP_319971964.1">
    <property type="nucleotide sequence ID" value="NZ_JAXAVW010000052.1"/>
</dbReference>
<dbReference type="Proteomes" id="UP001285521">
    <property type="component" value="Unassembled WGS sequence"/>
</dbReference>
<name>A0ABU4TFM2_9PSEU</name>
<dbReference type="InterPro" id="IPR014284">
    <property type="entry name" value="RNA_pol_sigma-70_dom"/>
</dbReference>
<sequence>MTIVSIDAGTPDTGTLDTGTLDTGTLDSRVLADIYEMHGRSVHKYVRTLTNGDAQLAEDILQETFLRAWRTPRLARRPEAARPWLVTVARNLVVDHVRHRNRRPKEAGDGALAHLPAARCEISRIVDSITLTEAMAKLTPGRREVVVHMYLHGRSPDEVSAVLGIPVGTVKSRVHSALRSMRAHLAPSDFCLAA</sequence>
<keyword evidence="3 6" id="KW-0731">Sigma factor</keyword>
<evidence type="ECO:0000256" key="2">
    <source>
        <dbReference type="ARBA" id="ARBA00023015"/>
    </source>
</evidence>
<dbReference type="PROSITE" id="PS01063">
    <property type="entry name" value="SIGMA70_ECF"/>
    <property type="match status" value="1"/>
</dbReference>
<keyword evidence="10" id="KW-1185">Reference proteome</keyword>
<dbReference type="Pfam" id="PF08281">
    <property type="entry name" value="Sigma70_r4_2"/>
    <property type="match status" value="1"/>
</dbReference>
<keyword evidence="5 6" id="KW-0804">Transcription</keyword>
<dbReference type="Gene3D" id="1.10.1740.10">
    <property type="match status" value="1"/>
</dbReference>
<dbReference type="InterPro" id="IPR036388">
    <property type="entry name" value="WH-like_DNA-bd_sf"/>
</dbReference>
<evidence type="ECO:0000259" key="8">
    <source>
        <dbReference type="Pfam" id="PF08281"/>
    </source>
</evidence>
<accession>A0ABU4TFM2</accession>
<evidence type="ECO:0000256" key="1">
    <source>
        <dbReference type="ARBA" id="ARBA00010641"/>
    </source>
</evidence>
<comment type="similarity">
    <text evidence="1 6">Belongs to the sigma-70 factor family. ECF subfamily.</text>
</comment>
<dbReference type="InterPro" id="IPR013324">
    <property type="entry name" value="RNA_pol_sigma_r3/r4-like"/>
</dbReference>
<evidence type="ECO:0000313" key="10">
    <source>
        <dbReference type="Proteomes" id="UP001285521"/>
    </source>
</evidence>
<evidence type="ECO:0000256" key="6">
    <source>
        <dbReference type="RuleBase" id="RU000716"/>
    </source>
</evidence>
<keyword evidence="4 6" id="KW-0238">DNA-binding</keyword>
<evidence type="ECO:0000313" key="9">
    <source>
        <dbReference type="EMBL" id="MDX8036967.1"/>
    </source>
</evidence>
<feature type="domain" description="RNA polymerase sigma-70 region 2" evidence="7">
    <location>
        <begin position="34"/>
        <end position="103"/>
    </location>
</feature>
<dbReference type="InterPro" id="IPR013249">
    <property type="entry name" value="RNA_pol_sigma70_r4_t2"/>
</dbReference>
<gene>
    <name evidence="9" type="ORF">SK803_42810</name>
</gene>
<dbReference type="InterPro" id="IPR013325">
    <property type="entry name" value="RNA_pol_sigma_r2"/>
</dbReference>
<dbReference type="Pfam" id="PF04542">
    <property type="entry name" value="Sigma70_r2"/>
    <property type="match status" value="1"/>
</dbReference>
<proteinExistence type="inferred from homology"/>
<reference evidence="9 10" key="1">
    <citation type="submission" date="2023-11" db="EMBL/GenBank/DDBJ databases">
        <title>Lentzea sokolovensis, sp. nov., Lentzea kristufkii, sp. nov., and Lentzea miocenensis, sp. nov., rare actinobacteria from Sokolov Coal Basin, Miocene lacustrine sediment, Czech Republic.</title>
        <authorList>
            <person name="Lara A."/>
            <person name="Kotroba L."/>
            <person name="Nouioui I."/>
            <person name="Neumann-Schaal M."/>
            <person name="Mast Y."/>
            <person name="Chronakova A."/>
        </authorList>
    </citation>
    <scope>NUCLEOTIDE SEQUENCE [LARGE SCALE GENOMIC DNA]</scope>
    <source>
        <strain evidence="9 10">BCCO 10_0856</strain>
    </source>
</reference>
<dbReference type="Gene3D" id="1.10.10.10">
    <property type="entry name" value="Winged helix-like DNA-binding domain superfamily/Winged helix DNA-binding domain"/>
    <property type="match status" value="1"/>
</dbReference>
<evidence type="ECO:0000256" key="4">
    <source>
        <dbReference type="ARBA" id="ARBA00023125"/>
    </source>
</evidence>
<dbReference type="NCBIfam" id="TIGR02937">
    <property type="entry name" value="sigma70-ECF"/>
    <property type="match status" value="1"/>
</dbReference>
<evidence type="ECO:0000256" key="3">
    <source>
        <dbReference type="ARBA" id="ARBA00023082"/>
    </source>
</evidence>